<dbReference type="EMBL" id="LR901067">
    <property type="protein sequence ID" value="CAD7247713.1"/>
    <property type="molecule type" value="Genomic_DNA"/>
</dbReference>
<dbReference type="PROSITE" id="PS00678">
    <property type="entry name" value="WD_REPEATS_1"/>
    <property type="match status" value="1"/>
</dbReference>
<reference evidence="5" key="1">
    <citation type="submission" date="2020-11" db="EMBL/GenBank/DDBJ databases">
        <authorList>
            <person name="Tran Van P."/>
        </authorList>
    </citation>
    <scope>NUCLEOTIDE SEQUENCE</scope>
</reference>
<dbReference type="PANTHER" id="PTHR44099:SF4">
    <property type="entry name" value="RABCONNECTIN-3B, ISOFORM A"/>
    <property type="match status" value="1"/>
</dbReference>
<dbReference type="Pfam" id="PF12894">
    <property type="entry name" value="ANAPC4_WD40"/>
    <property type="match status" value="1"/>
</dbReference>
<dbReference type="PANTHER" id="PTHR44099">
    <property type="entry name" value="RABCONNECTIN-3B, ISOFORM A"/>
    <property type="match status" value="1"/>
</dbReference>
<dbReference type="PROSITE" id="PS50294">
    <property type="entry name" value="WD_REPEATS_REGION"/>
    <property type="match status" value="1"/>
</dbReference>
<dbReference type="PROSITE" id="PS50082">
    <property type="entry name" value="WD_REPEATS_2"/>
    <property type="match status" value="2"/>
</dbReference>
<dbReference type="OrthoDB" id="338622at2759"/>
<dbReference type="InterPro" id="IPR019775">
    <property type="entry name" value="WD40_repeat_CS"/>
</dbReference>
<gene>
    <name evidence="5" type="ORF">DSTB1V02_LOCUS7538</name>
</gene>
<evidence type="ECO:0000313" key="6">
    <source>
        <dbReference type="Proteomes" id="UP000677054"/>
    </source>
</evidence>
<feature type="domain" description="Anaphase-promoting complex subunit 4-like WD40" evidence="4">
    <location>
        <begin position="387"/>
        <end position="423"/>
    </location>
</feature>
<dbReference type="Gene3D" id="2.130.10.10">
    <property type="entry name" value="YVTN repeat-like/Quinoprotein amine dehydrogenase"/>
    <property type="match status" value="1"/>
</dbReference>
<accession>A0A7R8XI94</accession>
<evidence type="ECO:0000256" key="2">
    <source>
        <dbReference type="ARBA" id="ARBA00022737"/>
    </source>
</evidence>
<dbReference type="AlphaFoldDB" id="A0A7R8XI94"/>
<dbReference type="InterPro" id="IPR015943">
    <property type="entry name" value="WD40/YVTN_repeat-like_dom_sf"/>
</dbReference>
<keyword evidence="1 3" id="KW-0853">WD repeat</keyword>
<dbReference type="SMART" id="SM00320">
    <property type="entry name" value="WD40"/>
    <property type="match status" value="3"/>
</dbReference>
<evidence type="ECO:0000313" key="5">
    <source>
        <dbReference type="EMBL" id="CAD7247713.1"/>
    </source>
</evidence>
<evidence type="ECO:0000256" key="3">
    <source>
        <dbReference type="PROSITE-ProRule" id="PRU00221"/>
    </source>
</evidence>
<feature type="repeat" description="WD" evidence="3">
    <location>
        <begin position="385"/>
        <end position="426"/>
    </location>
</feature>
<dbReference type="InterPro" id="IPR024977">
    <property type="entry name" value="Apc4-like_WD40_dom"/>
</dbReference>
<organism evidence="5">
    <name type="scientific">Darwinula stevensoni</name>
    <dbReference type="NCBI Taxonomy" id="69355"/>
    <lineage>
        <taxon>Eukaryota</taxon>
        <taxon>Metazoa</taxon>
        <taxon>Ecdysozoa</taxon>
        <taxon>Arthropoda</taxon>
        <taxon>Crustacea</taxon>
        <taxon>Oligostraca</taxon>
        <taxon>Ostracoda</taxon>
        <taxon>Podocopa</taxon>
        <taxon>Podocopida</taxon>
        <taxon>Darwinulocopina</taxon>
        <taxon>Darwinuloidea</taxon>
        <taxon>Darwinulidae</taxon>
        <taxon>Darwinula</taxon>
    </lineage>
</organism>
<sequence>DDVVLALTTAGTVKVWTLTGKETKGSEPLFENESKELRALNALFMTCCIYNQRIVLIVCSKYWQIYDAGDFSLLTSVVSRRGDRWLGGDFLTNDRVILWSDSGHAFVYQLPANCNVDSKDFHNRGADGEEPFLYCMLSPPSSRILECPPAFQYVVVPSRGQLQKYLLRGDCDGRLALWVIPEVPNKDLAQIKQETFEAPPEVKPVYSLSLQDAWDAKQPPPPGILDQLEKLESPAPALTATIYLPQQGRLVCGREDGHIFIVPATHTVMLQVFHGRHQSIEGWPPHQVLYGHTGRVTCLLYPHHAHSRYDVNHLVSGGVDFSVCLWDLFSGALLHRFCVHAGEVTQLLVPPHNCSTRVQQCICSVASDHSVTLLSLKERKCILLASRHIFPITAIKWRPLDDFMVVGCSDGTVYIWQMESGHLDRVIHGMNAEETLSACDENANVSMSSEGGMANPAIHFFRGLRHRNLAAIRHAAQRGLDKLQGPVQSSIPDSVDFERMRGCPLMIQGLKTNPQDADAHVLFFDIEALIIQLLSEEYRLMSPNTMESHGLIQQAEYMKVLALTQSGSPDAQHKIVDFLGRVKDKAENMEKRLKEKDMPTAVDIQGFLAKVKEGAESVQQKIQAKAESLGRRGSQGDGDAAVKGCTSCRLSLSEI</sequence>
<proteinExistence type="predicted"/>
<keyword evidence="2" id="KW-0677">Repeat</keyword>
<evidence type="ECO:0000256" key="1">
    <source>
        <dbReference type="ARBA" id="ARBA00022574"/>
    </source>
</evidence>
<dbReference type="Proteomes" id="UP000677054">
    <property type="component" value="Unassembled WGS sequence"/>
</dbReference>
<feature type="repeat" description="WD" evidence="3">
    <location>
        <begin position="289"/>
        <end position="336"/>
    </location>
</feature>
<dbReference type="InterPro" id="IPR036322">
    <property type="entry name" value="WD40_repeat_dom_sf"/>
</dbReference>
<dbReference type="SUPFAM" id="SSF50978">
    <property type="entry name" value="WD40 repeat-like"/>
    <property type="match status" value="2"/>
</dbReference>
<dbReference type="GO" id="GO:0005737">
    <property type="term" value="C:cytoplasm"/>
    <property type="evidence" value="ECO:0007669"/>
    <property type="project" value="TreeGrafter"/>
</dbReference>
<feature type="non-terminal residue" evidence="5">
    <location>
        <position position="655"/>
    </location>
</feature>
<name>A0A7R8XI94_9CRUS</name>
<dbReference type="EMBL" id="CAJPEV010001550">
    <property type="protein sequence ID" value="CAG0893247.1"/>
    <property type="molecule type" value="Genomic_DNA"/>
</dbReference>
<dbReference type="InterPro" id="IPR001680">
    <property type="entry name" value="WD40_rpt"/>
</dbReference>
<keyword evidence="6" id="KW-1185">Reference proteome</keyword>
<evidence type="ECO:0000259" key="4">
    <source>
        <dbReference type="Pfam" id="PF12894"/>
    </source>
</evidence>
<dbReference type="Pfam" id="PF00400">
    <property type="entry name" value="WD40"/>
    <property type="match status" value="1"/>
</dbReference>
<protein>
    <recommendedName>
        <fullName evidence="4">Anaphase-promoting complex subunit 4-like WD40 domain-containing protein</fullName>
    </recommendedName>
</protein>
<dbReference type="InterPro" id="IPR049916">
    <property type="entry name" value="WDR72-like"/>
</dbReference>